<sequence length="383" mass="42742">MSSKPQVTITLGRSGQVVKRKDNSSEYVPTSSSGTKRSIRDRLGHNNNQPKSKRQRRDGSKKSLTDDGVDGVRVNRNDLRHKLMRKNKSRKPWSSDDGHKQKNIDLREKLSRTNQPTLRTDTRQRMPEPEATDTRQGMREPKATGLLRRIPPTRSADDLVQMDSMRNSYSNWTLGALRPGSPDRLVGTSRGLSPPRIMDNRRPVRHISSITHDASRPSTFMPTISVPLEAAKPVVRFPPPTAPGITQKISYMGEEPVTVSGLLHSLGLGKYAIIFQAEEARVFLLQESEEGGCEIVDGGTRIVGREDGGWCCLHWMLGAWEITLEDSPFTVIGIVFGEELLVSEVRVDMTALKQMGDHDLKELGIPMGPRKKILLSVAGRSKR</sequence>
<keyword evidence="1" id="KW-0677">Repeat</keyword>
<comment type="caution">
    <text evidence="4">The sequence shown here is derived from an EMBL/GenBank/DDBJ whole genome shotgun (WGS) entry which is preliminary data.</text>
</comment>
<dbReference type="InterPro" id="IPR013761">
    <property type="entry name" value="SAM/pointed_sf"/>
</dbReference>
<evidence type="ECO:0000313" key="5">
    <source>
        <dbReference type="Proteomes" id="UP000631114"/>
    </source>
</evidence>
<dbReference type="AlphaFoldDB" id="A0A835LST8"/>
<evidence type="ECO:0000256" key="1">
    <source>
        <dbReference type="ARBA" id="ARBA00022737"/>
    </source>
</evidence>
<dbReference type="InterPro" id="IPR001660">
    <property type="entry name" value="SAM"/>
</dbReference>
<dbReference type="Proteomes" id="UP000631114">
    <property type="component" value="Unassembled WGS sequence"/>
</dbReference>
<dbReference type="Gene3D" id="1.10.150.50">
    <property type="entry name" value="Transcription Factor, Ets-1"/>
    <property type="match status" value="1"/>
</dbReference>
<feature type="compositionally biased region" description="Polar residues" evidence="2">
    <location>
        <begin position="1"/>
        <end position="13"/>
    </location>
</feature>
<proteinExistence type="predicted"/>
<gene>
    <name evidence="4" type="ORF">IFM89_029462</name>
</gene>
<feature type="compositionally biased region" description="Basic residues" evidence="2">
    <location>
        <begin position="82"/>
        <end position="91"/>
    </location>
</feature>
<dbReference type="Pfam" id="PF00536">
    <property type="entry name" value="SAM_1"/>
    <property type="match status" value="1"/>
</dbReference>
<feature type="region of interest" description="Disordered" evidence="2">
    <location>
        <begin position="1"/>
        <end position="145"/>
    </location>
</feature>
<dbReference type="PANTHER" id="PTHR10627">
    <property type="entry name" value="SCP160"/>
    <property type="match status" value="1"/>
</dbReference>
<dbReference type="OrthoDB" id="76949at2759"/>
<reference evidence="4 5" key="1">
    <citation type="submission" date="2020-10" db="EMBL/GenBank/DDBJ databases">
        <title>The Coptis chinensis genome and diversification of protoberbering-type alkaloids.</title>
        <authorList>
            <person name="Wang B."/>
            <person name="Shu S."/>
            <person name="Song C."/>
            <person name="Liu Y."/>
        </authorList>
    </citation>
    <scope>NUCLEOTIDE SEQUENCE [LARGE SCALE GENOMIC DNA]</scope>
    <source>
        <strain evidence="4">HL-2020</strain>
        <tissue evidence="4">Leaf</tissue>
    </source>
</reference>
<feature type="compositionally biased region" description="Basic and acidic residues" evidence="2">
    <location>
        <begin position="120"/>
        <end position="142"/>
    </location>
</feature>
<accession>A0A835LST8</accession>
<evidence type="ECO:0000256" key="2">
    <source>
        <dbReference type="SAM" id="MobiDB-lite"/>
    </source>
</evidence>
<dbReference type="PANTHER" id="PTHR10627:SF74">
    <property type="entry name" value="OS08G0526500 PROTEIN"/>
    <property type="match status" value="1"/>
</dbReference>
<feature type="compositionally biased region" description="Polar residues" evidence="2">
    <location>
        <begin position="25"/>
        <end position="36"/>
    </location>
</feature>
<evidence type="ECO:0000259" key="3">
    <source>
        <dbReference type="Pfam" id="PF00536"/>
    </source>
</evidence>
<feature type="compositionally biased region" description="Basic and acidic residues" evidence="2">
    <location>
        <begin position="93"/>
        <end position="111"/>
    </location>
</feature>
<organism evidence="4 5">
    <name type="scientific">Coptis chinensis</name>
    <dbReference type="NCBI Taxonomy" id="261450"/>
    <lineage>
        <taxon>Eukaryota</taxon>
        <taxon>Viridiplantae</taxon>
        <taxon>Streptophyta</taxon>
        <taxon>Embryophyta</taxon>
        <taxon>Tracheophyta</taxon>
        <taxon>Spermatophyta</taxon>
        <taxon>Magnoliopsida</taxon>
        <taxon>Ranunculales</taxon>
        <taxon>Ranunculaceae</taxon>
        <taxon>Coptidoideae</taxon>
        <taxon>Coptis</taxon>
    </lineage>
</organism>
<name>A0A835LST8_9MAGN</name>
<dbReference type="SUPFAM" id="SSF47769">
    <property type="entry name" value="SAM/Pointed domain"/>
    <property type="match status" value="1"/>
</dbReference>
<feature type="domain" description="SAM" evidence="3">
    <location>
        <begin position="345"/>
        <end position="378"/>
    </location>
</feature>
<protein>
    <recommendedName>
        <fullName evidence="3">SAM domain-containing protein</fullName>
    </recommendedName>
</protein>
<keyword evidence="5" id="KW-1185">Reference proteome</keyword>
<evidence type="ECO:0000313" key="4">
    <source>
        <dbReference type="EMBL" id="KAF9606863.1"/>
    </source>
</evidence>
<dbReference type="EMBL" id="JADFTS010000005">
    <property type="protein sequence ID" value="KAF9606863.1"/>
    <property type="molecule type" value="Genomic_DNA"/>
</dbReference>